<reference evidence="2 3" key="1">
    <citation type="submission" date="2014-09" db="EMBL/GenBank/DDBJ databases">
        <title>Alistipes sp. 627, sp. nov., a novel member of the family Rikenellaceae isolated from human faeces.</title>
        <authorList>
            <person name="Shkoporov A.N."/>
            <person name="Chaplin A.V."/>
            <person name="Motuzova O.V."/>
            <person name="Kafarskaia L.I."/>
            <person name="Khokhlova E.V."/>
            <person name="Efimov B.A."/>
        </authorList>
    </citation>
    <scope>NUCLEOTIDE SEQUENCE [LARGE SCALE GENOMIC DNA]</scope>
    <source>
        <strain evidence="2 3">627</strain>
    </source>
</reference>
<dbReference type="Gene3D" id="2.60.40.10">
    <property type="entry name" value="Immunoglobulins"/>
    <property type="match status" value="1"/>
</dbReference>
<proteinExistence type="predicted"/>
<dbReference type="InterPro" id="IPR013783">
    <property type="entry name" value="Ig-like_fold"/>
</dbReference>
<evidence type="ECO:0000259" key="1">
    <source>
        <dbReference type="PROSITE" id="PS50853"/>
    </source>
</evidence>
<dbReference type="PROSITE" id="PS50853">
    <property type="entry name" value="FN3"/>
    <property type="match status" value="1"/>
</dbReference>
<organism evidence="2 3">
    <name type="scientific">Alistipes inops</name>
    <dbReference type="NCBI Taxonomy" id="1501391"/>
    <lineage>
        <taxon>Bacteria</taxon>
        <taxon>Pseudomonadati</taxon>
        <taxon>Bacteroidota</taxon>
        <taxon>Bacteroidia</taxon>
        <taxon>Bacteroidales</taxon>
        <taxon>Rikenellaceae</taxon>
        <taxon>Alistipes</taxon>
    </lineage>
</organism>
<dbReference type="Proteomes" id="UP000030889">
    <property type="component" value="Unassembled WGS sequence"/>
</dbReference>
<dbReference type="EMBL" id="JRGF01000002">
    <property type="protein sequence ID" value="KHE42744.1"/>
    <property type="molecule type" value="Genomic_DNA"/>
</dbReference>
<evidence type="ECO:0000313" key="2">
    <source>
        <dbReference type="EMBL" id="KHE42744.1"/>
    </source>
</evidence>
<gene>
    <name evidence="2" type="ORF">LG35_01650</name>
</gene>
<dbReference type="InterPro" id="IPR003961">
    <property type="entry name" value="FN3_dom"/>
</dbReference>
<comment type="caution">
    <text evidence="2">The sequence shown here is derived from an EMBL/GenBank/DDBJ whole genome shotgun (WGS) entry which is preliminary data.</text>
</comment>
<evidence type="ECO:0000313" key="3">
    <source>
        <dbReference type="Proteomes" id="UP000030889"/>
    </source>
</evidence>
<sequence>MSGRKEVVGNDGYGLSAMTMDYDEVMGNLALSVSRAMRGNTEFRQLIHENALEQFDGDYDVLLKHVADDTVLADDETVVTRSADGTIAVKDLLSVYFPEEGTETRSSGTNIIEELQRLYPNLQISVPVHAEDWNPEEYVPVVAFLPEDYCDATVTEIPGYDAAGNFVWIDAINIPENPVIVVGLCERTDANGELLDGYNPEAVYPYQDNVAGDTRGWGVTAPAAPTNLAANRVTTGVALSWEHSGTANGFYIYRKAAKGGAYQKIGTVTGSNNKTYFDYNLISNEYYYYYVSAYSVGGTLTGQQISESGQSNVVFVQAPAAPAALSSFTTHYSGKNVELHWNNDGDNSSRVVIEYMVPEHQSGYQRLITRSGGVNNYIYSPAYRGTKIMYRAYRENSIGNSDAVYDFIYPPYRNADASSPVYVKQIKFTDWSLERWPAGKPEFYLKVVGATDDGKTYEIQNQVEFNFDSKSNISQVFKDKKVVDWRCFSDQDWYSMITFCLEEYDLPNAAISFKISADIGVKIADALEVRTGAELGVQFSNKGEMCGNASIYYFDNPEQWVVFPNYGVQMLISEHGN</sequence>
<feature type="domain" description="Fibronectin type-III" evidence="1">
    <location>
        <begin position="221"/>
        <end position="321"/>
    </location>
</feature>
<keyword evidence="3" id="KW-1185">Reference proteome</keyword>
<dbReference type="InterPro" id="IPR036116">
    <property type="entry name" value="FN3_sf"/>
</dbReference>
<protein>
    <recommendedName>
        <fullName evidence="1">Fibronectin type-III domain-containing protein</fullName>
    </recommendedName>
</protein>
<dbReference type="SUPFAM" id="SSF49265">
    <property type="entry name" value="Fibronectin type III"/>
    <property type="match status" value="1"/>
</dbReference>
<name>A0ABR4YKG6_9BACT</name>
<accession>A0ABR4YKG6</accession>